<sequence>MRTAYYLFTITIAIILLGQPWPTAKNATREHERIEVMATPVWISSNGDWGNTASWSTGSVPVSSDLVIFDGISSNRSVTGGLNQTGVNLAELQISPAYTGNIGLTGNPLVIDSLKVLHRGSGTLYWKAETDATRIRIDSPNLIAAAVLSGSSSGWRLAVKKGHVTCDDTVNNIRELRIMRDNAIVFVEKNGSTQIDSFVMTAGFCENNRGITGDDGTGVNRQAVVSGGLFVHQEGAVDFLRILGGNVEWNASELLGSALVGSGVLDLTKTGNAKQINELEIFPGADVFLTTQTAVGNTFDYREDIP</sequence>
<name>A0A0F9S416_9ZZZZ</name>
<dbReference type="AlphaFoldDB" id="A0A0F9S416"/>
<dbReference type="EMBL" id="LAZR01002910">
    <property type="protein sequence ID" value="KKN24098.1"/>
    <property type="molecule type" value="Genomic_DNA"/>
</dbReference>
<reference evidence="1" key="1">
    <citation type="journal article" date="2015" name="Nature">
        <title>Complex archaea that bridge the gap between prokaryotes and eukaryotes.</title>
        <authorList>
            <person name="Spang A."/>
            <person name="Saw J.H."/>
            <person name="Jorgensen S.L."/>
            <person name="Zaremba-Niedzwiedzka K."/>
            <person name="Martijn J."/>
            <person name="Lind A.E."/>
            <person name="van Eijk R."/>
            <person name="Schleper C."/>
            <person name="Guy L."/>
            <person name="Ettema T.J."/>
        </authorList>
    </citation>
    <scope>NUCLEOTIDE SEQUENCE</scope>
</reference>
<accession>A0A0F9S416</accession>
<organism evidence="1">
    <name type="scientific">marine sediment metagenome</name>
    <dbReference type="NCBI Taxonomy" id="412755"/>
    <lineage>
        <taxon>unclassified sequences</taxon>
        <taxon>metagenomes</taxon>
        <taxon>ecological metagenomes</taxon>
    </lineage>
</organism>
<protein>
    <recommendedName>
        <fullName evidence="2">G8 domain-containing protein</fullName>
    </recommendedName>
</protein>
<evidence type="ECO:0000313" key="1">
    <source>
        <dbReference type="EMBL" id="KKN24098.1"/>
    </source>
</evidence>
<evidence type="ECO:0008006" key="2">
    <source>
        <dbReference type="Google" id="ProtNLM"/>
    </source>
</evidence>
<comment type="caution">
    <text evidence="1">The sequence shown here is derived from an EMBL/GenBank/DDBJ whole genome shotgun (WGS) entry which is preliminary data.</text>
</comment>
<gene>
    <name evidence="1" type="ORF">LCGC14_0898450</name>
</gene>
<proteinExistence type="predicted"/>